<proteinExistence type="predicted"/>
<comment type="caution">
    <text evidence="2">The sequence shown here is derived from an EMBL/GenBank/DDBJ whole genome shotgun (WGS) entry which is preliminary data.</text>
</comment>
<evidence type="ECO:0000256" key="1">
    <source>
        <dbReference type="SAM" id="MobiDB-lite"/>
    </source>
</evidence>
<evidence type="ECO:0008006" key="4">
    <source>
        <dbReference type="Google" id="ProtNLM"/>
    </source>
</evidence>
<reference evidence="2 3" key="1">
    <citation type="journal article" date="2020" name="Int. J. Syst. Evol. Microbiol.">
        <title>Reclassification of Streptomyces castelarensis and Streptomyces sporoclivatus as later heterotypic synonyms of Streptomyces antimycoticus.</title>
        <authorList>
            <person name="Komaki H."/>
            <person name="Tamura T."/>
        </authorList>
    </citation>
    <scope>NUCLEOTIDE SEQUENCE [LARGE SCALE GENOMIC DNA]</scope>
    <source>
        <strain evidence="2 3">NBRC 13459</strain>
    </source>
</reference>
<dbReference type="InterPro" id="IPR017438">
    <property type="entry name" value="ATP-NAD_kinase_N"/>
</dbReference>
<gene>
    <name evidence="2" type="ORF">SVIO_059340</name>
</gene>
<dbReference type="SUPFAM" id="SSF111331">
    <property type="entry name" value="NAD kinase/diacylglycerol kinase-like"/>
    <property type="match status" value="1"/>
</dbReference>
<feature type="compositionally biased region" description="Low complexity" evidence="1">
    <location>
        <begin position="172"/>
        <end position="190"/>
    </location>
</feature>
<accession>A0A4D4L135</accession>
<name>A0A4D4L135_STRVO</name>
<dbReference type="Gene3D" id="3.40.50.10330">
    <property type="entry name" value="Probable inorganic polyphosphate/atp-NAD kinase, domain 1"/>
    <property type="match status" value="1"/>
</dbReference>
<sequence length="374" mass="39007">MSAPDPRPPAPDTARGRPLLMVIDPNARRTDGESVRIAKDVLCAGAQTKICLPDGPEEVERALARRGARRPVLVGDDRALLRMVELLHRRRELADATLSVVPVGGSATVALAHSLGVPTDAVAAARTVLDGTARPRDLLVDESGGVVLGGLRIPSGLAPHGAHDRVPGDGQGAAAGPDGAAGADGHAPGPYGEGARGRDCGCDPCVHDRLRAEDGWDGRDGTGPPGHDREGPDREGDGREGDGHRPWWSPAARTARTALTLLSLPVIGLAGGARRPAHPPPQRLRIEADGVLLTDLDRPVERVSVSTAAPGGGLAEIVVHPHAAGGPLRARARAVTVSGPDFRYHADALIRGPVRSRTWTVLAEAWSLMLPHRP</sequence>
<feature type="region of interest" description="Disordered" evidence="1">
    <location>
        <begin position="211"/>
        <end position="248"/>
    </location>
</feature>
<evidence type="ECO:0000313" key="3">
    <source>
        <dbReference type="Proteomes" id="UP000301309"/>
    </source>
</evidence>
<dbReference type="Proteomes" id="UP000301309">
    <property type="component" value="Unassembled WGS sequence"/>
</dbReference>
<evidence type="ECO:0000313" key="2">
    <source>
        <dbReference type="EMBL" id="GDY55311.1"/>
    </source>
</evidence>
<feature type="compositionally biased region" description="Basic and acidic residues" evidence="1">
    <location>
        <begin position="211"/>
        <end position="245"/>
    </location>
</feature>
<dbReference type="EMBL" id="BJHW01000001">
    <property type="protein sequence ID" value="GDY55311.1"/>
    <property type="molecule type" value="Genomic_DNA"/>
</dbReference>
<dbReference type="InterPro" id="IPR016064">
    <property type="entry name" value="NAD/diacylglycerol_kinase_sf"/>
</dbReference>
<protein>
    <recommendedName>
        <fullName evidence="4">DAGKc domain-containing protein</fullName>
    </recommendedName>
</protein>
<keyword evidence="3" id="KW-1185">Reference proteome</keyword>
<feature type="region of interest" description="Disordered" evidence="1">
    <location>
        <begin position="158"/>
        <end position="197"/>
    </location>
</feature>
<organism evidence="2 3">
    <name type="scientific">Streptomyces violaceusniger</name>
    <dbReference type="NCBI Taxonomy" id="68280"/>
    <lineage>
        <taxon>Bacteria</taxon>
        <taxon>Bacillati</taxon>
        <taxon>Actinomycetota</taxon>
        <taxon>Actinomycetes</taxon>
        <taxon>Kitasatosporales</taxon>
        <taxon>Streptomycetaceae</taxon>
        <taxon>Streptomyces</taxon>
        <taxon>Streptomyces violaceusniger group</taxon>
    </lineage>
</organism>
<dbReference type="AlphaFoldDB" id="A0A4D4L135"/>